<protein>
    <submittedName>
        <fullName evidence="1">Uncharacterized protein</fullName>
    </submittedName>
</protein>
<evidence type="ECO:0000313" key="1">
    <source>
        <dbReference type="EMBL" id="PBK85859.1"/>
    </source>
</evidence>
<dbReference type="EMBL" id="KZ293688">
    <property type="protein sequence ID" value="PBK85859.1"/>
    <property type="molecule type" value="Genomic_DNA"/>
</dbReference>
<accession>A0A2H3CS18</accession>
<proteinExistence type="predicted"/>
<sequence>MMVVRQQYILRSPQKDYARHKHRAVGLFGLLNCIPRRRLILNDLTQGILVLASKIALDSKSLIDPSL</sequence>
<keyword evidence="2" id="KW-1185">Reference proteome</keyword>
<name>A0A2H3CS18_ARMGA</name>
<feature type="non-terminal residue" evidence="1">
    <location>
        <position position="67"/>
    </location>
</feature>
<dbReference type="AlphaFoldDB" id="A0A2H3CS18"/>
<evidence type="ECO:0000313" key="2">
    <source>
        <dbReference type="Proteomes" id="UP000217790"/>
    </source>
</evidence>
<dbReference type="InParanoid" id="A0A2H3CS18"/>
<dbReference type="Proteomes" id="UP000217790">
    <property type="component" value="Unassembled WGS sequence"/>
</dbReference>
<organism evidence="1 2">
    <name type="scientific">Armillaria gallica</name>
    <name type="common">Bulbous honey fungus</name>
    <name type="synonym">Armillaria bulbosa</name>
    <dbReference type="NCBI Taxonomy" id="47427"/>
    <lineage>
        <taxon>Eukaryota</taxon>
        <taxon>Fungi</taxon>
        <taxon>Dikarya</taxon>
        <taxon>Basidiomycota</taxon>
        <taxon>Agaricomycotina</taxon>
        <taxon>Agaricomycetes</taxon>
        <taxon>Agaricomycetidae</taxon>
        <taxon>Agaricales</taxon>
        <taxon>Marasmiineae</taxon>
        <taxon>Physalacriaceae</taxon>
        <taxon>Armillaria</taxon>
    </lineage>
</organism>
<gene>
    <name evidence="1" type="ORF">ARMGADRAFT_1017652</name>
</gene>
<reference evidence="2" key="1">
    <citation type="journal article" date="2017" name="Nat. Ecol. Evol.">
        <title>Genome expansion and lineage-specific genetic innovations in the forest pathogenic fungi Armillaria.</title>
        <authorList>
            <person name="Sipos G."/>
            <person name="Prasanna A.N."/>
            <person name="Walter M.C."/>
            <person name="O'Connor E."/>
            <person name="Balint B."/>
            <person name="Krizsan K."/>
            <person name="Kiss B."/>
            <person name="Hess J."/>
            <person name="Varga T."/>
            <person name="Slot J."/>
            <person name="Riley R."/>
            <person name="Boka B."/>
            <person name="Rigling D."/>
            <person name="Barry K."/>
            <person name="Lee J."/>
            <person name="Mihaltcheva S."/>
            <person name="LaButti K."/>
            <person name="Lipzen A."/>
            <person name="Waldron R."/>
            <person name="Moloney N.M."/>
            <person name="Sperisen C."/>
            <person name="Kredics L."/>
            <person name="Vagvoelgyi C."/>
            <person name="Patrignani A."/>
            <person name="Fitzpatrick D."/>
            <person name="Nagy I."/>
            <person name="Doyle S."/>
            <person name="Anderson J.B."/>
            <person name="Grigoriev I.V."/>
            <person name="Gueldener U."/>
            <person name="Muensterkoetter M."/>
            <person name="Nagy L.G."/>
        </authorList>
    </citation>
    <scope>NUCLEOTIDE SEQUENCE [LARGE SCALE GENOMIC DNA]</scope>
    <source>
        <strain evidence="2">Ar21-2</strain>
    </source>
</reference>